<evidence type="ECO:0000313" key="3">
    <source>
        <dbReference type="EMBL" id="NWU88230.1"/>
    </source>
</evidence>
<name>A0A7K6ADZ1_ONYCO</name>
<keyword evidence="4" id="KW-1185">Reference proteome</keyword>
<dbReference type="EMBL" id="VZRK01001793">
    <property type="protein sequence ID" value="NWU88230.1"/>
    <property type="molecule type" value="Genomic_DNA"/>
</dbReference>
<feature type="region of interest" description="Disordered" evidence="1">
    <location>
        <begin position="96"/>
        <end position="116"/>
    </location>
</feature>
<dbReference type="GO" id="GO:0044458">
    <property type="term" value="P:motile cilium assembly"/>
    <property type="evidence" value="ECO:0007669"/>
    <property type="project" value="TreeGrafter"/>
</dbReference>
<dbReference type="OrthoDB" id="538817at2759"/>
<feature type="region of interest" description="Disordered" evidence="1">
    <location>
        <begin position="192"/>
        <end position="213"/>
    </location>
</feature>
<dbReference type="GO" id="GO:0070286">
    <property type="term" value="P:axonemal dynein complex assembly"/>
    <property type="evidence" value="ECO:0007669"/>
    <property type="project" value="InterPro"/>
</dbReference>
<comment type="caution">
    <text evidence="3">The sequence shown here is derived from an EMBL/GenBank/DDBJ whole genome shotgun (WGS) entry which is preliminary data.</text>
</comment>
<feature type="domain" description="DUF4470" evidence="2">
    <location>
        <begin position="14"/>
        <end position="94"/>
    </location>
</feature>
<dbReference type="PANTHER" id="PTHR22118">
    <property type="entry name" value="DYNEIN ASSEMBLY FACTOR 3, AXONEMAL"/>
    <property type="match status" value="1"/>
</dbReference>
<sequence>MAAALEEAAGTVCWWGLSPAMDLRQHLPPETDPRDPSAEAPVLLVGAAEGRHVLLTAARARRDPPRAITLFVAEQRPEPVARQLLFLLLALEAPGRPRPAGNGGPPATPREPAPVTPGDLPVPPARAAAILELLGSGRLRAGTAAMLRGAAGRLRRWVTGDRDWEREGPADLGLMKCRDRDALEAVLRSWERAGPVRGSRGSRTVPEPVPGPP</sequence>
<gene>
    <name evidence="3" type="primary">Dnaaf3</name>
    <name evidence="3" type="ORF">ONYCOR_R15554</name>
</gene>
<dbReference type="AlphaFoldDB" id="A0A7K6ADZ1"/>
<dbReference type="Pfam" id="PF14737">
    <property type="entry name" value="DUF4470"/>
    <property type="match status" value="1"/>
</dbReference>
<feature type="non-terminal residue" evidence="3">
    <location>
        <position position="213"/>
    </location>
</feature>
<proteinExistence type="predicted"/>
<protein>
    <submittedName>
        <fullName evidence="3">DAAF3 factor</fullName>
    </submittedName>
</protein>
<feature type="compositionally biased region" description="Pro residues" evidence="1">
    <location>
        <begin position="106"/>
        <end position="116"/>
    </location>
</feature>
<dbReference type="PANTHER" id="PTHR22118:SF14">
    <property type="entry name" value="DYNEIN AXONEMAL ASSEMBLY FACTOR 3"/>
    <property type="match status" value="1"/>
</dbReference>
<reference evidence="3 4" key="1">
    <citation type="submission" date="2019-09" db="EMBL/GenBank/DDBJ databases">
        <title>Bird 10,000 Genomes (B10K) Project - Family phase.</title>
        <authorList>
            <person name="Zhang G."/>
        </authorList>
    </citation>
    <scope>NUCLEOTIDE SEQUENCE [LARGE SCALE GENOMIC DNA]</scope>
    <source>
        <strain evidence="3">B10K-DU-028-75</strain>
        <tissue evidence="3">Mixed tissue sample</tissue>
    </source>
</reference>
<evidence type="ECO:0000313" key="4">
    <source>
        <dbReference type="Proteomes" id="UP000550309"/>
    </source>
</evidence>
<dbReference type="InterPro" id="IPR039304">
    <property type="entry name" value="DNAAF3"/>
</dbReference>
<evidence type="ECO:0000256" key="1">
    <source>
        <dbReference type="SAM" id="MobiDB-lite"/>
    </source>
</evidence>
<organism evidence="3 4">
    <name type="scientific">Onychorhynchus coronatus</name>
    <name type="common">Royal flycatcher</name>
    <dbReference type="NCBI Taxonomy" id="360224"/>
    <lineage>
        <taxon>Eukaryota</taxon>
        <taxon>Metazoa</taxon>
        <taxon>Chordata</taxon>
        <taxon>Craniata</taxon>
        <taxon>Vertebrata</taxon>
        <taxon>Euteleostomi</taxon>
        <taxon>Archelosauria</taxon>
        <taxon>Archosauria</taxon>
        <taxon>Dinosauria</taxon>
        <taxon>Saurischia</taxon>
        <taxon>Theropoda</taxon>
        <taxon>Coelurosauria</taxon>
        <taxon>Aves</taxon>
        <taxon>Neognathae</taxon>
        <taxon>Neoaves</taxon>
        <taxon>Telluraves</taxon>
        <taxon>Australaves</taxon>
        <taxon>Passeriformes</taxon>
        <taxon>Tyrannidae</taxon>
        <taxon>Onychorhynchus</taxon>
    </lineage>
</organism>
<accession>A0A7K6ADZ1</accession>
<feature type="non-terminal residue" evidence="3">
    <location>
        <position position="1"/>
    </location>
</feature>
<evidence type="ECO:0000259" key="2">
    <source>
        <dbReference type="Pfam" id="PF14737"/>
    </source>
</evidence>
<dbReference type="Proteomes" id="UP000550309">
    <property type="component" value="Unassembled WGS sequence"/>
</dbReference>
<dbReference type="InterPro" id="IPR027974">
    <property type="entry name" value="DUF4470"/>
</dbReference>